<evidence type="ECO:0000259" key="2">
    <source>
        <dbReference type="Pfam" id="PF06985"/>
    </source>
</evidence>
<dbReference type="OrthoDB" id="5347061at2759"/>
<dbReference type="PANTHER" id="PTHR33112:SF16">
    <property type="entry name" value="HETEROKARYON INCOMPATIBILITY DOMAIN-CONTAINING PROTEIN"/>
    <property type="match status" value="1"/>
</dbReference>
<name>A0A8H4KSE0_9HYPO</name>
<comment type="caution">
    <text evidence="3">The sequence shown here is derived from an EMBL/GenBank/DDBJ whole genome shotgun (WGS) entry which is preliminary data.</text>
</comment>
<gene>
    <name evidence="3" type="ORF">F53441_2723</name>
</gene>
<dbReference type="AlphaFoldDB" id="A0A8H4KSE0"/>
<keyword evidence="4" id="KW-1185">Reference proteome</keyword>
<sequence>MPAPYVAFSHCWGTTETIKLTTDRLDEFKAEIRVADLPESYREAVSICLRINVDFIWIDSLCIIQDDEQDWHHEAVMMKSVYENSYLNLCAASAAQSTETCFQDRKTEIIRPIQVDAEWDGIEKRRYCLIDPDIVESELANSSLRSRAWVFQEWFLSPRSLILGRSQLWWHCRQELACESLPNDGYENMSWKWHVAWMKASNGDGSLVQDTFDLWNTLVWRYKKTKLTKQSDRLIAFSGIAQSFAVAHNLQISDYYAGLWKQHLPAALCWNNIGSNTKRSLEYVAPSWSWASLEGPAGSCDYLDSPLKPWACVKDCQLVFSDKAQVTGVVKGGVMTLVGRLSGPEKLSRETVGYTVEGGLWDGVFVQFDEGKSSSYPLISYLDGISLDNYNEGVSRRYLEPKDDVDGLFFLLPIYSFVILDVTIIHGLVL</sequence>
<protein>
    <recommendedName>
        <fullName evidence="2">Heterokaryon incompatibility domain-containing protein</fullName>
    </recommendedName>
</protein>
<evidence type="ECO:0000256" key="1">
    <source>
        <dbReference type="SAM" id="Phobius"/>
    </source>
</evidence>
<dbReference type="InterPro" id="IPR010730">
    <property type="entry name" value="HET"/>
</dbReference>
<keyword evidence="1" id="KW-0812">Transmembrane</keyword>
<evidence type="ECO:0000313" key="4">
    <source>
        <dbReference type="Proteomes" id="UP000605986"/>
    </source>
</evidence>
<organism evidence="3 4">
    <name type="scientific">Fusarium austroafricanum</name>
    <dbReference type="NCBI Taxonomy" id="2364996"/>
    <lineage>
        <taxon>Eukaryota</taxon>
        <taxon>Fungi</taxon>
        <taxon>Dikarya</taxon>
        <taxon>Ascomycota</taxon>
        <taxon>Pezizomycotina</taxon>
        <taxon>Sordariomycetes</taxon>
        <taxon>Hypocreomycetidae</taxon>
        <taxon>Hypocreales</taxon>
        <taxon>Nectriaceae</taxon>
        <taxon>Fusarium</taxon>
        <taxon>Fusarium concolor species complex</taxon>
    </lineage>
</organism>
<dbReference type="PANTHER" id="PTHR33112">
    <property type="entry name" value="DOMAIN PROTEIN, PUTATIVE-RELATED"/>
    <property type="match status" value="1"/>
</dbReference>
<feature type="domain" description="Heterokaryon incompatibility" evidence="2">
    <location>
        <begin position="5"/>
        <end position="153"/>
    </location>
</feature>
<dbReference type="Pfam" id="PF06985">
    <property type="entry name" value="HET"/>
    <property type="match status" value="1"/>
</dbReference>
<reference evidence="3" key="1">
    <citation type="submission" date="2020-01" db="EMBL/GenBank/DDBJ databases">
        <title>Identification and distribution of gene clusters putatively required for synthesis of sphingolipid metabolism inhibitors in phylogenetically diverse species of the filamentous fungus Fusarium.</title>
        <authorList>
            <person name="Kim H.-S."/>
            <person name="Busman M."/>
            <person name="Brown D.W."/>
            <person name="Divon H."/>
            <person name="Uhlig S."/>
            <person name="Proctor R.H."/>
        </authorList>
    </citation>
    <scope>NUCLEOTIDE SEQUENCE</scope>
    <source>
        <strain evidence="3">NRRL 53441</strain>
    </source>
</reference>
<evidence type="ECO:0000313" key="3">
    <source>
        <dbReference type="EMBL" id="KAF4454853.1"/>
    </source>
</evidence>
<keyword evidence="1" id="KW-1133">Transmembrane helix</keyword>
<proteinExistence type="predicted"/>
<accession>A0A8H4KSE0</accession>
<dbReference type="EMBL" id="JAADJG010000115">
    <property type="protein sequence ID" value="KAF4454853.1"/>
    <property type="molecule type" value="Genomic_DNA"/>
</dbReference>
<keyword evidence="1" id="KW-0472">Membrane</keyword>
<dbReference type="Proteomes" id="UP000605986">
    <property type="component" value="Unassembled WGS sequence"/>
</dbReference>
<feature type="transmembrane region" description="Helical" evidence="1">
    <location>
        <begin position="407"/>
        <end position="429"/>
    </location>
</feature>